<dbReference type="Pfam" id="PF13349">
    <property type="entry name" value="DUF4097"/>
    <property type="match status" value="1"/>
</dbReference>
<evidence type="ECO:0000256" key="1">
    <source>
        <dbReference type="SAM" id="Phobius"/>
    </source>
</evidence>
<evidence type="ECO:0000313" key="4">
    <source>
        <dbReference type="Proteomes" id="UP000789375"/>
    </source>
</evidence>
<feature type="transmembrane region" description="Helical" evidence="1">
    <location>
        <begin position="21"/>
        <end position="54"/>
    </location>
</feature>
<evidence type="ECO:0000313" key="3">
    <source>
        <dbReference type="EMBL" id="CAG8623258.1"/>
    </source>
</evidence>
<keyword evidence="1" id="KW-1133">Transmembrane helix</keyword>
<proteinExistence type="predicted"/>
<gene>
    <name evidence="3" type="ORF">FMOSSE_LOCUS10100</name>
</gene>
<comment type="caution">
    <text evidence="3">The sequence shown here is derived from an EMBL/GenBank/DDBJ whole genome shotgun (WGS) entry which is preliminary data.</text>
</comment>
<protein>
    <submittedName>
        <fullName evidence="3">5554_t:CDS:1</fullName>
    </submittedName>
</protein>
<accession>A0A9N9GP80</accession>
<keyword evidence="1" id="KW-0812">Transmembrane</keyword>
<sequence length="341" mass="36838">MSSRKSKMQFNPSESEKSRGVATECCCCVCTPIIMAVGTCCCLVIVIFIILVIIAGVNIHACNKLSEKVDINNVIPTNFTYDPNIFQNLEFNSLNSIMTKTGKIYVSQSNSTSDTNVTVSVRIAATKTNEAWVKGEDVEAIKRITVERSNTFKGAFAWVGYLSLPPRCILAQVDVILPQVIPATTSIVTDVNDIVVYSNSVPYTSSKVKLTTINGEIDVRNLTVESLNLNTNNGDINASVLGITSELFAATDSGKIQLNVTVDPSATNPKIETTNKNGFIQLNFNSSFNGGYNVTTGNGKIMVYNASIETTNENKKKEGKVGEGNGNLVVNTKNGDIDVTF</sequence>
<name>A0A9N9GP80_FUNMO</name>
<dbReference type="InterPro" id="IPR025164">
    <property type="entry name" value="Toastrack_DUF4097"/>
</dbReference>
<organism evidence="3 4">
    <name type="scientific">Funneliformis mosseae</name>
    <name type="common">Endomycorrhizal fungus</name>
    <name type="synonym">Glomus mosseae</name>
    <dbReference type="NCBI Taxonomy" id="27381"/>
    <lineage>
        <taxon>Eukaryota</taxon>
        <taxon>Fungi</taxon>
        <taxon>Fungi incertae sedis</taxon>
        <taxon>Mucoromycota</taxon>
        <taxon>Glomeromycotina</taxon>
        <taxon>Glomeromycetes</taxon>
        <taxon>Glomerales</taxon>
        <taxon>Glomeraceae</taxon>
        <taxon>Funneliformis</taxon>
    </lineage>
</organism>
<dbReference type="EMBL" id="CAJVPP010003200">
    <property type="protein sequence ID" value="CAG8623258.1"/>
    <property type="molecule type" value="Genomic_DNA"/>
</dbReference>
<keyword evidence="4" id="KW-1185">Reference proteome</keyword>
<evidence type="ECO:0000259" key="2">
    <source>
        <dbReference type="Pfam" id="PF13349"/>
    </source>
</evidence>
<reference evidence="3" key="1">
    <citation type="submission" date="2021-06" db="EMBL/GenBank/DDBJ databases">
        <authorList>
            <person name="Kallberg Y."/>
            <person name="Tangrot J."/>
            <person name="Rosling A."/>
        </authorList>
    </citation>
    <scope>NUCLEOTIDE SEQUENCE</scope>
    <source>
        <strain evidence="3">87-6 pot B 2015</strain>
    </source>
</reference>
<feature type="domain" description="DUF4097" evidence="2">
    <location>
        <begin position="205"/>
        <end position="263"/>
    </location>
</feature>
<dbReference type="AlphaFoldDB" id="A0A9N9GP80"/>
<keyword evidence="1" id="KW-0472">Membrane</keyword>
<dbReference type="Proteomes" id="UP000789375">
    <property type="component" value="Unassembled WGS sequence"/>
</dbReference>